<proteinExistence type="inferred from homology"/>
<dbReference type="AlphaFoldDB" id="A0A1S3B2V8"/>
<gene>
    <name evidence="8" type="primary">LOC103485160</name>
</gene>
<dbReference type="Pfam" id="PF14541">
    <property type="entry name" value="TAXi_C"/>
    <property type="match status" value="1"/>
</dbReference>
<organism evidence="7 8">
    <name type="scientific">Cucumis melo</name>
    <name type="common">Muskmelon</name>
    <dbReference type="NCBI Taxonomy" id="3656"/>
    <lineage>
        <taxon>Eukaryota</taxon>
        <taxon>Viridiplantae</taxon>
        <taxon>Streptophyta</taxon>
        <taxon>Embryophyta</taxon>
        <taxon>Tracheophyta</taxon>
        <taxon>Spermatophyta</taxon>
        <taxon>Magnoliopsida</taxon>
        <taxon>eudicotyledons</taxon>
        <taxon>Gunneridae</taxon>
        <taxon>Pentapetalae</taxon>
        <taxon>rosids</taxon>
        <taxon>fabids</taxon>
        <taxon>Cucurbitales</taxon>
        <taxon>Cucurbitaceae</taxon>
        <taxon>Benincaseae</taxon>
        <taxon>Cucumis</taxon>
    </lineage>
</organism>
<dbReference type="InterPro" id="IPR001461">
    <property type="entry name" value="Aspartic_peptidase_A1"/>
</dbReference>
<evidence type="ECO:0000256" key="5">
    <source>
        <dbReference type="SAM" id="SignalP"/>
    </source>
</evidence>
<dbReference type="GO" id="GO:0006508">
    <property type="term" value="P:proteolysis"/>
    <property type="evidence" value="ECO:0007669"/>
    <property type="project" value="UniProtKB-KW"/>
</dbReference>
<dbReference type="InterPro" id="IPR033121">
    <property type="entry name" value="PEPTIDASE_A1"/>
</dbReference>
<keyword evidence="3" id="KW-0064">Aspartyl protease</keyword>
<dbReference type="SUPFAM" id="SSF50630">
    <property type="entry name" value="Acid proteases"/>
    <property type="match status" value="1"/>
</dbReference>
<dbReference type="PANTHER" id="PTHR13683">
    <property type="entry name" value="ASPARTYL PROTEASES"/>
    <property type="match status" value="1"/>
</dbReference>
<comment type="similarity">
    <text evidence="1 3">Belongs to the peptidase A1 family.</text>
</comment>
<accession>A0A1S3B2V8</accession>
<evidence type="ECO:0000256" key="4">
    <source>
        <dbReference type="SAM" id="MobiDB-lite"/>
    </source>
</evidence>
<keyword evidence="5" id="KW-0732">Signal</keyword>
<evidence type="ECO:0000256" key="3">
    <source>
        <dbReference type="RuleBase" id="RU000454"/>
    </source>
</evidence>
<name>A0A1S3B2V8_CUCME</name>
<feature type="region of interest" description="Disordered" evidence="4">
    <location>
        <begin position="450"/>
        <end position="486"/>
    </location>
</feature>
<evidence type="ECO:0000256" key="1">
    <source>
        <dbReference type="ARBA" id="ARBA00007447"/>
    </source>
</evidence>
<dbReference type="PROSITE" id="PS51767">
    <property type="entry name" value="PEPTIDASE_A1"/>
    <property type="match status" value="1"/>
</dbReference>
<dbReference type="Gene3D" id="2.40.70.10">
    <property type="entry name" value="Acid Proteases"/>
    <property type="match status" value="2"/>
</dbReference>
<dbReference type="KEGG" id="cmo:103485160"/>
<dbReference type="PROSITE" id="PS00141">
    <property type="entry name" value="ASP_PROTEASE"/>
    <property type="match status" value="2"/>
</dbReference>
<dbReference type="GO" id="GO:0005886">
    <property type="term" value="C:plasma membrane"/>
    <property type="evidence" value="ECO:0007669"/>
    <property type="project" value="UniProtKB-SubCell"/>
</dbReference>
<evidence type="ECO:0000259" key="6">
    <source>
        <dbReference type="PROSITE" id="PS51767"/>
    </source>
</evidence>
<feature type="chain" id="PRO_5044565063" evidence="5">
    <location>
        <begin position="30"/>
        <end position="510"/>
    </location>
</feature>
<dbReference type="InterPro" id="IPR021109">
    <property type="entry name" value="Peptidase_aspartic_dom_sf"/>
</dbReference>
<evidence type="ECO:0000313" key="8">
    <source>
        <dbReference type="RefSeq" id="XP_008440865.2"/>
    </source>
</evidence>
<dbReference type="PANTHER" id="PTHR13683:SF826">
    <property type="entry name" value="ASPARTYL PROTEASE FAMILY PROTEIN 1"/>
    <property type="match status" value="1"/>
</dbReference>
<dbReference type="GeneID" id="103485160"/>
<dbReference type="GO" id="GO:0004190">
    <property type="term" value="F:aspartic-type endopeptidase activity"/>
    <property type="evidence" value="ECO:0007669"/>
    <property type="project" value="UniProtKB-KW"/>
</dbReference>
<protein>
    <submittedName>
        <fullName evidence="8">Aspartyl protease family protein 1-like</fullName>
    </submittedName>
</protein>
<dbReference type="InParanoid" id="A0A1S3B2V8"/>
<dbReference type="Proteomes" id="UP001652600">
    <property type="component" value="Chromosome 8"/>
</dbReference>
<keyword evidence="3" id="KW-0378">Hydrolase</keyword>
<keyword evidence="3" id="KW-0645">Protease</keyword>
<dbReference type="RefSeq" id="XP_008440865.2">
    <property type="nucleotide sequence ID" value="XM_008442643.3"/>
</dbReference>
<feature type="domain" description="Peptidase A1" evidence="6">
    <location>
        <begin position="104"/>
        <end position="441"/>
    </location>
</feature>
<keyword evidence="7" id="KW-1185">Reference proteome</keyword>
<dbReference type="InterPro" id="IPR001969">
    <property type="entry name" value="Aspartic_peptidase_AS"/>
</dbReference>
<reference evidence="8" key="1">
    <citation type="submission" date="2025-08" db="UniProtKB">
        <authorList>
            <consortium name="RefSeq"/>
        </authorList>
    </citation>
    <scope>IDENTIFICATION</scope>
    <source>
        <tissue evidence="8">Stem</tissue>
    </source>
</reference>
<feature type="active site" evidence="2">
    <location>
        <position position="122"/>
    </location>
</feature>
<dbReference type="Gramene" id="MELO3C007936.2.1">
    <property type="protein sequence ID" value="MELO3C007936.2.1"/>
    <property type="gene ID" value="MELO3C007936.2"/>
</dbReference>
<dbReference type="PRINTS" id="PR00792">
    <property type="entry name" value="PEPSIN"/>
</dbReference>
<feature type="signal peptide" evidence="5">
    <location>
        <begin position="1"/>
        <end position="29"/>
    </location>
</feature>
<dbReference type="eggNOG" id="KOG1339">
    <property type="taxonomic scope" value="Eukaryota"/>
</dbReference>
<dbReference type="InterPro" id="IPR032799">
    <property type="entry name" value="TAXi_C"/>
</dbReference>
<evidence type="ECO:0000256" key="2">
    <source>
        <dbReference type="PIRSR" id="PIRSR601461-1"/>
    </source>
</evidence>
<dbReference type="GO" id="GO:0098552">
    <property type="term" value="C:side of membrane"/>
    <property type="evidence" value="ECO:0007669"/>
    <property type="project" value="UniProtKB-KW"/>
</dbReference>
<evidence type="ECO:0000313" key="7">
    <source>
        <dbReference type="Proteomes" id="UP001652600"/>
    </source>
</evidence>
<dbReference type="Pfam" id="PF14543">
    <property type="entry name" value="TAXi_N"/>
    <property type="match status" value="1"/>
</dbReference>
<sequence length="510" mass="55667">MAWTFSSGDQMLLVLSVFFLAGGLRSGHAASFKFTIHHRFSDSIKEIFGSEGLPEKHTPGYYAAMVHRDRLLHGRNLANTNGDTPLMFSYGNETYKISGLGNLYYANVSIGTPGLYFLVALDTGSNLFWLPCECTKCRTYLTTRDNEKFWLNHYSSNASSTSIRVPCSSSLCEHANQCSSNRSSCPYKTHYPSQNSSSAGYLVQDILHMATDDSQLKPVDAKVTLGCGKVQTGKFANITAANGLIGLGMGKLSVPSFLASQGLTTDSFSMCFGYYGYGRIDFGDIGSVGQRETPLNPTSLSYNVTILQIIVTNRPTNVHFTAIIDTGSSFTYLTDPFYSIISDKMDEAIELERIASDSDFPFEYCYQLSMGTIFLQPTMNFTMEGGRKFDVISSYVIINTDDGIALCLAIVKSTDINVIGSNLLGGYRVVFNREKMTLGWKEVVECDNYGADTPSGESPPPFGGSPPPTSSPRKRNSTQPSPEIGTGDAMRLNPIVSLCVVILVILSVVV</sequence>
<dbReference type="InterPro" id="IPR032861">
    <property type="entry name" value="TAXi_N"/>
</dbReference>
<feature type="compositionally biased region" description="Pro residues" evidence="4">
    <location>
        <begin position="457"/>
        <end position="470"/>
    </location>
</feature>
<feature type="active site" evidence="2">
    <location>
        <position position="325"/>
    </location>
</feature>